<dbReference type="PANTHER" id="PTHR36779">
    <property type="entry name" value="OSJNBA0083N12.13 PROTEIN"/>
    <property type="match status" value="1"/>
</dbReference>
<dbReference type="PANTHER" id="PTHR36779:SF1">
    <property type="entry name" value="OS04G0600400 PROTEIN"/>
    <property type="match status" value="1"/>
</dbReference>
<proteinExistence type="predicted"/>
<comment type="caution">
    <text evidence="2">The sequence shown here is derived from an EMBL/GenBank/DDBJ whole genome shotgun (WGS) entry which is preliminary data.</text>
</comment>
<evidence type="ECO:0000256" key="1">
    <source>
        <dbReference type="SAM" id="Phobius"/>
    </source>
</evidence>
<feature type="transmembrane region" description="Helical" evidence="1">
    <location>
        <begin position="277"/>
        <end position="302"/>
    </location>
</feature>
<keyword evidence="1" id="KW-1133">Transmembrane helix</keyword>
<keyword evidence="1" id="KW-0812">Transmembrane</keyword>
<protein>
    <submittedName>
        <fullName evidence="2">Uncharacterized protein</fullName>
    </submittedName>
</protein>
<feature type="transmembrane region" description="Helical" evidence="1">
    <location>
        <begin position="25"/>
        <end position="53"/>
    </location>
</feature>
<reference evidence="2" key="1">
    <citation type="submission" date="2022-08" db="EMBL/GenBank/DDBJ databases">
        <authorList>
            <person name="Gutierrez-Valencia J."/>
        </authorList>
    </citation>
    <scope>NUCLEOTIDE SEQUENCE</scope>
</reference>
<feature type="transmembrane region" description="Helical" evidence="1">
    <location>
        <begin position="322"/>
        <end position="343"/>
    </location>
</feature>
<gene>
    <name evidence="2" type="ORF">LITE_LOCUS27059</name>
</gene>
<dbReference type="AlphaFoldDB" id="A0AAV0M6B5"/>
<evidence type="ECO:0000313" key="3">
    <source>
        <dbReference type="Proteomes" id="UP001154282"/>
    </source>
</evidence>
<keyword evidence="1" id="KW-0472">Membrane</keyword>
<evidence type="ECO:0000313" key="2">
    <source>
        <dbReference type="EMBL" id="CAI0441890.1"/>
    </source>
</evidence>
<name>A0AAV0M6B5_9ROSI</name>
<keyword evidence="3" id="KW-1185">Reference proteome</keyword>
<dbReference type="EMBL" id="CAMGYJ010000007">
    <property type="protein sequence ID" value="CAI0441890.1"/>
    <property type="molecule type" value="Genomic_DNA"/>
</dbReference>
<organism evidence="2 3">
    <name type="scientific">Linum tenue</name>
    <dbReference type="NCBI Taxonomy" id="586396"/>
    <lineage>
        <taxon>Eukaryota</taxon>
        <taxon>Viridiplantae</taxon>
        <taxon>Streptophyta</taxon>
        <taxon>Embryophyta</taxon>
        <taxon>Tracheophyta</taxon>
        <taxon>Spermatophyta</taxon>
        <taxon>Magnoliopsida</taxon>
        <taxon>eudicotyledons</taxon>
        <taxon>Gunneridae</taxon>
        <taxon>Pentapetalae</taxon>
        <taxon>rosids</taxon>
        <taxon>fabids</taxon>
        <taxon>Malpighiales</taxon>
        <taxon>Linaceae</taxon>
        <taxon>Linum</taxon>
    </lineage>
</organism>
<sequence>MMDSLKEPEMVEIPESRRTSSCFRLILRLVLLLLFPFFAFLLLSISTAFIAVLSGQLSITTPVSVASRCRIVSSGVDLRSSKVCELGLLKYKTKNVFHPFDRNKFRCRYDYYWASVFEVIFMFLWLSFLFYRLRVLFFPILPPHCLKYSTLITHSGIHKRIIFALPLQVEYEDHSLGRTRHALAEAPSEALPLNCRPNFAAAWMAKDKFKVNETYNCWHRDGISQVSLYVDDFHRCNSKDPSLLEIINQYIRLLIDAPSSLFIQKTGNATRFWKWEAVAGAVTGFLTSLITIFFFSVVQMVMPPVPQTWAYIVRVLNRAINLVVLKRACFFVAYFSFMGWLTIQYGKRLGMPEIRVGYI</sequence>
<accession>A0AAV0M6B5</accession>
<dbReference type="Proteomes" id="UP001154282">
    <property type="component" value="Unassembled WGS sequence"/>
</dbReference>
<feature type="transmembrane region" description="Helical" evidence="1">
    <location>
        <begin position="111"/>
        <end position="131"/>
    </location>
</feature>